<dbReference type="AlphaFoldDB" id="A0A917YI36"/>
<dbReference type="CDD" id="cd00093">
    <property type="entry name" value="HTH_XRE"/>
    <property type="match status" value="1"/>
</dbReference>
<gene>
    <name evidence="3" type="ORF">GCM10010991_07760</name>
</gene>
<dbReference type="Pfam" id="PF01381">
    <property type="entry name" value="HTH_3"/>
    <property type="match status" value="1"/>
</dbReference>
<dbReference type="SMART" id="SM00530">
    <property type="entry name" value="HTH_XRE"/>
    <property type="match status" value="1"/>
</dbReference>
<keyword evidence="1" id="KW-0238">DNA-binding</keyword>
<dbReference type="PROSITE" id="PS50943">
    <property type="entry name" value="HTH_CROC1"/>
    <property type="match status" value="1"/>
</dbReference>
<dbReference type="PANTHER" id="PTHR46797">
    <property type="entry name" value="HTH-TYPE TRANSCRIPTIONAL REGULATOR"/>
    <property type="match status" value="1"/>
</dbReference>
<dbReference type="Proteomes" id="UP000598196">
    <property type="component" value="Unassembled WGS sequence"/>
</dbReference>
<dbReference type="PANTHER" id="PTHR46797:SF1">
    <property type="entry name" value="METHYLPHOSPHONATE SYNTHASE"/>
    <property type="match status" value="1"/>
</dbReference>
<evidence type="ECO:0000313" key="4">
    <source>
        <dbReference type="Proteomes" id="UP000598196"/>
    </source>
</evidence>
<accession>A0A917YI36</accession>
<dbReference type="SUPFAM" id="SSF47413">
    <property type="entry name" value="lambda repressor-like DNA-binding domains"/>
    <property type="match status" value="1"/>
</dbReference>
<comment type="caution">
    <text evidence="3">The sequence shown here is derived from an EMBL/GenBank/DDBJ whole genome shotgun (WGS) entry which is preliminary data.</text>
</comment>
<dbReference type="GO" id="GO:0003677">
    <property type="term" value="F:DNA binding"/>
    <property type="evidence" value="ECO:0007669"/>
    <property type="project" value="UniProtKB-KW"/>
</dbReference>
<reference evidence="3 4" key="1">
    <citation type="journal article" date="2014" name="Int. J. Syst. Evol. Microbiol.">
        <title>Complete genome sequence of Corynebacterium casei LMG S-19264T (=DSM 44701T), isolated from a smear-ripened cheese.</title>
        <authorList>
            <consortium name="US DOE Joint Genome Institute (JGI-PGF)"/>
            <person name="Walter F."/>
            <person name="Albersmeier A."/>
            <person name="Kalinowski J."/>
            <person name="Ruckert C."/>
        </authorList>
    </citation>
    <scope>NUCLEOTIDE SEQUENCE [LARGE SCALE GENOMIC DNA]</scope>
    <source>
        <strain evidence="3 4">CGMCC 1.7029</strain>
    </source>
</reference>
<evidence type="ECO:0000313" key="3">
    <source>
        <dbReference type="EMBL" id="GGO26776.1"/>
    </source>
</evidence>
<dbReference type="InterPro" id="IPR050807">
    <property type="entry name" value="TransReg_Diox_bact_type"/>
</dbReference>
<dbReference type="GO" id="GO:0003700">
    <property type="term" value="F:DNA-binding transcription factor activity"/>
    <property type="evidence" value="ECO:0007669"/>
    <property type="project" value="TreeGrafter"/>
</dbReference>
<dbReference type="InterPro" id="IPR001387">
    <property type="entry name" value="Cro/C1-type_HTH"/>
</dbReference>
<dbReference type="GO" id="GO:0005829">
    <property type="term" value="C:cytosol"/>
    <property type="evidence" value="ECO:0007669"/>
    <property type="project" value="TreeGrafter"/>
</dbReference>
<evidence type="ECO:0000256" key="1">
    <source>
        <dbReference type="ARBA" id="ARBA00023125"/>
    </source>
</evidence>
<proteinExistence type="predicted"/>
<protein>
    <recommendedName>
        <fullName evidence="2">HTH cro/C1-type domain-containing protein</fullName>
    </recommendedName>
</protein>
<sequence>MNMSLRIRALRKSKGLTGEQLGEMVGVSKGYISEMESGKKTPGAGLVIRLADALGVSVADLYEGDPATRERAAMAAHLEVMEQLPPEDRQAIEKAALGLLAKHLGSS</sequence>
<organism evidence="3 4">
    <name type="scientific">Gemmobacter aquaticus</name>
    <dbReference type="NCBI Taxonomy" id="490185"/>
    <lineage>
        <taxon>Bacteria</taxon>
        <taxon>Pseudomonadati</taxon>
        <taxon>Pseudomonadota</taxon>
        <taxon>Alphaproteobacteria</taxon>
        <taxon>Rhodobacterales</taxon>
        <taxon>Paracoccaceae</taxon>
        <taxon>Gemmobacter</taxon>
    </lineage>
</organism>
<dbReference type="Gene3D" id="1.10.260.40">
    <property type="entry name" value="lambda repressor-like DNA-binding domains"/>
    <property type="match status" value="1"/>
</dbReference>
<name>A0A917YI36_9RHOB</name>
<keyword evidence="4" id="KW-1185">Reference proteome</keyword>
<dbReference type="InterPro" id="IPR010982">
    <property type="entry name" value="Lambda_DNA-bd_dom_sf"/>
</dbReference>
<feature type="domain" description="HTH cro/C1-type" evidence="2">
    <location>
        <begin position="7"/>
        <end position="61"/>
    </location>
</feature>
<dbReference type="EMBL" id="BMLP01000001">
    <property type="protein sequence ID" value="GGO26776.1"/>
    <property type="molecule type" value="Genomic_DNA"/>
</dbReference>
<evidence type="ECO:0000259" key="2">
    <source>
        <dbReference type="PROSITE" id="PS50943"/>
    </source>
</evidence>